<dbReference type="RefSeq" id="WP_203751455.1">
    <property type="nucleotide sequence ID" value="NZ_BONK01000005.1"/>
</dbReference>
<dbReference type="Proteomes" id="UP000632740">
    <property type="component" value="Unassembled WGS sequence"/>
</dbReference>
<organism evidence="2 3">
    <name type="scientific">Cellulomonas chitinilytica</name>
    <dbReference type="NCBI Taxonomy" id="398759"/>
    <lineage>
        <taxon>Bacteria</taxon>
        <taxon>Bacillati</taxon>
        <taxon>Actinomycetota</taxon>
        <taxon>Actinomycetes</taxon>
        <taxon>Micrococcales</taxon>
        <taxon>Cellulomonadaceae</taxon>
        <taxon>Cellulomonas</taxon>
    </lineage>
</organism>
<gene>
    <name evidence="2" type="ORF">Cch01nite_17260</name>
</gene>
<evidence type="ECO:0000256" key="1">
    <source>
        <dbReference type="SAM" id="Phobius"/>
    </source>
</evidence>
<feature type="transmembrane region" description="Helical" evidence="1">
    <location>
        <begin position="878"/>
        <end position="906"/>
    </location>
</feature>
<feature type="transmembrane region" description="Helical" evidence="1">
    <location>
        <begin position="340"/>
        <end position="366"/>
    </location>
</feature>
<sequence length="1019" mass="99798">MSATRLLLRRARAHAGLLGLVLLLVAVVSATVTGMVASTLAAARDTARDALHDPVDASLQVSTRLADDPDAQSAAADRALAAELAGTPTTTDRTLRSLSLPVRVADRAATDARLVLGADAGLRQEAHLVDGAWPGTAQTDGSDEQPDETVLHAAAARALGVDVGDSLVVTGDGGVTRTVRVVGTWLPDDPDAVRWAGEGLVRDGVDGTTGAFGPAVVGEQVLAAVPGIDMVRWTVVPDLARVQPAGLAGLADRLDAFVADVERTVGSGGVATTGELPATLRGTATTLDAVAAVTSSALALVALASVVALAQVARLLAAVRATETTVLRSRGATVGQLTRASALEAAAVAVPAVALGALLAALVVPAVRDVDVAVPVVVGAVAVVLVGTVTLTLGARAAAVRAGERTDPAGRSVGTVATGALVLTLLTAALATWRLLRTATGPGDPSGGAPAVAGTEPAAIAAVPLGVLAVALLSAAALRPVTALVARAVAGRGDLVVPLAARQLARRAALYAVPVVLVTLATATAGLAAVYTGTSQGQARTATATAVGADVRATLSDLTALQVDEAPPTDAMLGPGLDAGATAAAPVLRTSADAASATGTALAMPARRVADVVRDDGVPGLAVAASTLAGPTAWRLPDGTSQVRFDVDLGTPATDGVAWWFDADGRLRSTSAEPAGDAWTAQAPARAVALAAVELAPADTPAGVTVAAVTAVGPDGTTDLLAGGPWRAAQPGSEPVVEAADGPTVALPPSSGLHPVVRVLPGKGAPSPVVLSQEWAAQDGLVVGSPVELRLAGHPVDAVVSAVLPVVPGAPGRAALVDLASAGDALLATAVAVPAPAEAWFAAADPGAVADEVTGAATAAGLTARAVTAEPTPDRATAAAAAALVAAAACLLAMALPGVAAAALALSRARHPEVGVLHALGVRPRSQARGRSAETGVVLGTALLGGSLGGLALGALLAPALVQVVARGPAELDVVPAASAQVAAALLGAAAVGSLLVVLADGRLVLRQAATGTVREDVR</sequence>
<evidence type="ECO:0000313" key="3">
    <source>
        <dbReference type="Proteomes" id="UP000632740"/>
    </source>
</evidence>
<keyword evidence="3" id="KW-1185">Reference proteome</keyword>
<keyword evidence="1" id="KW-0812">Transmembrane</keyword>
<feature type="transmembrane region" description="Helical" evidence="1">
    <location>
        <begin position="935"/>
        <end position="958"/>
    </location>
</feature>
<feature type="transmembrane region" description="Helical" evidence="1">
    <location>
        <begin position="297"/>
        <end position="319"/>
    </location>
</feature>
<comment type="caution">
    <text evidence="2">The sequence shown here is derived from an EMBL/GenBank/DDBJ whole genome shotgun (WGS) entry which is preliminary data.</text>
</comment>
<feature type="transmembrane region" description="Helical" evidence="1">
    <location>
        <begin position="372"/>
        <end position="395"/>
    </location>
</feature>
<evidence type="ECO:0000313" key="2">
    <source>
        <dbReference type="EMBL" id="GIG21002.1"/>
    </source>
</evidence>
<name>A0A919P2M3_9CELL</name>
<dbReference type="EMBL" id="BONK01000005">
    <property type="protein sequence ID" value="GIG21002.1"/>
    <property type="molecule type" value="Genomic_DNA"/>
</dbReference>
<feature type="transmembrane region" description="Helical" evidence="1">
    <location>
        <begin position="508"/>
        <end position="531"/>
    </location>
</feature>
<accession>A0A919P2M3</accession>
<feature type="transmembrane region" description="Helical" evidence="1">
    <location>
        <begin position="978"/>
        <end position="999"/>
    </location>
</feature>
<keyword evidence="1" id="KW-1133">Transmembrane helix</keyword>
<reference evidence="2" key="1">
    <citation type="submission" date="2021-01" db="EMBL/GenBank/DDBJ databases">
        <title>Whole genome shotgun sequence of Cellulomonas chitinilytica NBRC 110799.</title>
        <authorList>
            <person name="Komaki H."/>
            <person name="Tamura T."/>
        </authorList>
    </citation>
    <scope>NUCLEOTIDE SEQUENCE</scope>
    <source>
        <strain evidence="2">NBRC 110799</strain>
    </source>
</reference>
<feature type="transmembrane region" description="Helical" evidence="1">
    <location>
        <begin position="416"/>
        <end position="436"/>
    </location>
</feature>
<evidence type="ECO:0008006" key="4">
    <source>
        <dbReference type="Google" id="ProtNLM"/>
    </source>
</evidence>
<dbReference type="AlphaFoldDB" id="A0A919P2M3"/>
<proteinExistence type="predicted"/>
<keyword evidence="1" id="KW-0472">Membrane</keyword>
<feature type="transmembrane region" description="Helical" evidence="1">
    <location>
        <begin position="458"/>
        <end position="478"/>
    </location>
</feature>
<protein>
    <recommendedName>
        <fullName evidence="4">FtsX-like permease family protein</fullName>
    </recommendedName>
</protein>